<keyword evidence="4" id="KW-1185">Reference proteome</keyword>
<feature type="compositionally biased region" description="Polar residues" evidence="1">
    <location>
        <begin position="159"/>
        <end position="174"/>
    </location>
</feature>
<name>A0ABR3ZWX2_9LECA</name>
<evidence type="ECO:0000313" key="4">
    <source>
        <dbReference type="Proteomes" id="UP001590950"/>
    </source>
</evidence>
<dbReference type="InterPro" id="IPR047204">
    <property type="entry name" value="RMP1_RBD"/>
</dbReference>
<dbReference type="PANTHER" id="PTHR37792">
    <property type="entry name" value="RIBONUCLEASE MRP PROTEIN SUBUNIT RMP1"/>
    <property type="match status" value="1"/>
</dbReference>
<feature type="region of interest" description="Disordered" evidence="1">
    <location>
        <begin position="149"/>
        <end position="198"/>
    </location>
</feature>
<dbReference type="CDD" id="cd22573">
    <property type="entry name" value="RMP1_RBD"/>
    <property type="match status" value="1"/>
</dbReference>
<dbReference type="Proteomes" id="UP001590950">
    <property type="component" value="Unassembled WGS sequence"/>
</dbReference>
<evidence type="ECO:0000313" key="3">
    <source>
        <dbReference type="EMBL" id="KAL2037024.1"/>
    </source>
</evidence>
<dbReference type="InterPro" id="IPR047205">
    <property type="entry name" value="RMP1"/>
</dbReference>
<feature type="domain" description="RNase MRP protein 1 RNA binding" evidence="2">
    <location>
        <begin position="14"/>
        <end position="98"/>
    </location>
</feature>
<gene>
    <name evidence="3" type="ORF">N7G274_010309</name>
</gene>
<reference evidence="3 4" key="1">
    <citation type="submission" date="2024-09" db="EMBL/GenBank/DDBJ databases">
        <title>Rethinking Asexuality: The Enigmatic Case of Functional Sexual Genes in Lepraria (Stereocaulaceae).</title>
        <authorList>
            <person name="Doellman M."/>
            <person name="Sun Y."/>
            <person name="Barcenas-Pena A."/>
            <person name="Lumbsch H.T."/>
            <person name="Grewe F."/>
        </authorList>
    </citation>
    <scope>NUCLEOTIDE SEQUENCE [LARGE SCALE GENOMIC DNA]</scope>
    <source>
        <strain evidence="3 4">Mercado 3170</strain>
    </source>
</reference>
<comment type="caution">
    <text evidence="3">The sequence shown here is derived from an EMBL/GenBank/DDBJ whole genome shotgun (WGS) entry which is preliminary data.</text>
</comment>
<dbReference type="Pfam" id="PF20945">
    <property type="entry name" value="RMP1"/>
    <property type="match status" value="1"/>
</dbReference>
<sequence length="234" mass="26298">MEIEVAQLQAVSRILQLIHHRNKNQHRQSTWWKWLAMLKRCVGNLVKELERKDSKRTRARMEYMRENLLPKCYVAFAQLIQDHQFSALGLTLLAELAKTQSVIRTGSGRAEEPMETEVVPMISQYEHVDLAKLPEDLGEAVGRSTAIASEPKDPKLSGTEFSGSQTVKDVQQPAQGREIEATGQSENVNEPPISLRMQDGSAPIASRLKATPIIAKKQKRKPANPIDDLFHGLD</sequence>
<proteinExistence type="predicted"/>
<evidence type="ECO:0000256" key="1">
    <source>
        <dbReference type="SAM" id="MobiDB-lite"/>
    </source>
</evidence>
<evidence type="ECO:0000259" key="2">
    <source>
        <dbReference type="Pfam" id="PF20945"/>
    </source>
</evidence>
<accession>A0ABR3ZWX2</accession>
<organism evidence="3 4">
    <name type="scientific">Stereocaulon virgatum</name>
    <dbReference type="NCBI Taxonomy" id="373712"/>
    <lineage>
        <taxon>Eukaryota</taxon>
        <taxon>Fungi</taxon>
        <taxon>Dikarya</taxon>
        <taxon>Ascomycota</taxon>
        <taxon>Pezizomycotina</taxon>
        <taxon>Lecanoromycetes</taxon>
        <taxon>OSLEUM clade</taxon>
        <taxon>Lecanoromycetidae</taxon>
        <taxon>Lecanorales</taxon>
        <taxon>Lecanorineae</taxon>
        <taxon>Stereocaulaceae</taxon>
        <taxon>Stereocaulon</taxon>
    </lineage>
</organism>
<dbReference type="PANTHER" id="PTHR37792:SF1">
    <property type="entry name" value="RIBONUCLEASE MRP PROTEIN SUBUNIT RMP1"/>
    <property type="match status" value="1"/>
</dbReference>
<feature type="region of interest" description="Disordered" evidence="1">
    <location>
        <begin position="212"/>
        <end position="234"/>
    </location>
</feature>
<dbReference type="EMBL" id="JBEFKJ010000046">
    <property type="protein sequence ID" value="KAL2037024.1"/>
    <property type="molecule type" value="Genomic_DNA"/>
</dbReference>
<protein>
    <recommendedName>
        <fullName evidence="2">RNase MRP protein 1 RNA binding domain-containing protein</fullName>
    </recommendedName>
</protein>